<dbReference type="EMBL" id="JH668574">
    <property type="protein sequence ID" value="KAG6458137.1"/>
    <property type="molecule type" value="Genomic_DNA"/>
</dbReference>
<dbReference type="GO" id="GO:0006303">
    <property type="term" value="P:double-strand break repair via nonhomologous end joining"/>
    <property type="evidence" value="ECO:0007669"/>
    <property type="project" value="TreeGrafter"/>
</dbReference>
<comment type="caution">
    <text evidence="3">The sequence shown here is derived from an EMBL/GenBank/DDBJ whole genome shotgun (WGS) entry which is preliminary data.</text>
</comment>
<dbReference type="AlphaFoldDB" id="A0A922CTU0"/>
<evidence type="ECO:0000256" key="1">
    <source>
        <dbReference type="SAM" id="MobiDB-lite"/>
    </source>
</evidence>
<dbReference type="GO" id="GO:0032807">
    <property type="term" value="C:DNA ligase IV complex"/>
    <property type="evidence" value="ECO:0007669"/>
    <property type="project" value="TreeGrafter"/>
</dbReference>
<evidence type="ECO:0000259" key="2">
    <source>
        <dbReference type="PROSITE" id="PS50172"/>
    </source>
</evidence>
<gene>
    <name evidence="3" type="ORF">O3G_MSEX010718</name>
</gene>
<keyword evidence="4" id="KW-1185">Reference proteome</keyword>
<organism evidence="3 4">
    <name type="scientific">Manduca sexta</name>
    <name type="common">Tobacco hawkmoth</name>
    <name type="synonym">Tobacco hornworm</name>
    <dbReference type="NCBI Taxonomy" id="7130"/>
    <lineage>
        <taxon>Eukaryota</taxon>
        <taxon>Metazoa</taxon>
        <taxon>Ecdysozoa</taxon>
        <taxon>Arthropoda</taxon>
        <taxon>Hexapoda</taxon>
        <taxon>Insecta</taxon>
        <taxon>Pterygota</taxon>
        <taxon>Neoptera</taxon>
        <taxon>Endopterygota</taxon>
        <taxon>Lepidoptera</taxon>
        <taxon>Glossata</taxon>
        <taxon>Ditrysia</taxon>
        <taxon>Bombycoidea</taxon>
        <taxon>Sphingidae</taxon>
        <taxon>Sphinginae</taxon>
        <taxon>Sphingini</taxon>
        <taxon>Manduca</taxon>
    </lineage>
</organism>
<dbReference type="Pfam" id="PF11411">
    <property type="entry name" value="DNA_ligase_IV"/>
    <property type="match status" value="1"/>
</dbReference>
<dbReference type="GO" id="GO:0003910">
    <property type="term" value="F:DNA ligase (ATP) activity"/>
    <property type="evidence" value="ECO:0007669"/>
    <property type="project" value="InterPro"/>
</dbReference>
<reference evidence="3" key="2">
    <citation type="submission" date="2020-12" db="EMBL/GenBank/DDBJ databases">
        <authorList>
            <person name="Kanost M."/>
        </authorList>
    </citation>
    <scope>NUCLEOTIDE SEQUENCE</scope>
</reference>
<dbReference type="GO" id="GO:0006297">
    <property type="term" value="P:nucleotide-excision repair, DNA gap filling"/>
    <property type="evidence" value="ECO:0007669"/>
    <property type="project" value="TreeGrafter"/>
</dbReference>
<feature type="region of interest" description="Disordered" evidence="1">
    <location>
        <begin position="196"/>
        <end position="220"/>
    </location>
</feature>
<dbReference type="Proteomes" id="UP000791440">
    <property type="component" value="Unassembled WGS sequence"/>
</dbReference>
<dbReference type="PANTHER" id="PTHR45997:SF1">
    <property type="entry name" value="DNA LIGASE 4"/>
    <property type="match status" value="1"/>
</dbReference>
<dbReference type="InterPro" id="IPR029710">
    <property type="entry name" value="LIG4"/>
</dbReference>
<evidence type="ECO:0000313" key="3">
    <source>
        <dbReference type="EMBL" id="KAG6458137.1"/>
    </source>
</evidence>
<dbReference type="GO" id="GO:0003677">
    <property type="term" value="F:DNA binding"/>
    <property type="evidence" value="ECO:0007669"/>
    <property type="project" value="InterPro"/>
</dbReference>
<dbReference type="CDD" id="cd00027">
    <property type="entry name" value="BRCT"/>
    <property type="match status" value="1"/>
</dbReference>
<accession>A0A922CTU0</accession>
<dbReference type="GO" id="GO:0005958">
    <property type="term" value="C:DNA-dependent protein kinase-DNA ligase 4 complex"/>
    <property type="evidence" value="ECO:0007669"/>
    <property type="project" value="TreeGrafter"/>
</dbReference>
<protein>
    <recommendedName>
        <fullName evidence="2">BRCT domain-containing protein</fullName>
    </recommendedName>
</protein>
<dbReference type="GO" id="GO:0005524">
    <property type="term" value="F:ATP binding"/>
    <property type="evidence" value="ECO:0007669"/>
    <property type="project" value="InterPro"/>
</dbReference>
<sequence>MKEYKPAAAPLPPHPLALLAAAPATALALARDYDAYGDSYTQPTDRPTLDKCFTKISIDEPDVYLTAQEMLELDKELFGNTNPYSFLRPCFMRLVNCKTVNEIYSKMFGATVCDASARNVTHVVVGKTTGNDEINNLREMYKDALIVSEDWLEECAKNEMLIPEDTYTFRTRVGLSKHTRRLGECFRRSQRLEISDHADGNPPMSSVPLLRTVTGRGWRH</sequence>
<feature type="domain" description="BRCT" evidence="2">
    <location>
        <begin position="106"/>
        <end position="169"/>
    </location>
</feature>
<name>A0A922CTU0_MANSE</name>
<evidence type="ECO:0000313" key="4">
    <source>
        <dbReference type="Proteomes" id="UP000791440"/>
    </source>
</evidence>
<dbReference type="PROSITE" id="PS50172">
    <property type="entry name" value="BRCT"/>
    <property type="match status" value="1"/>
</dbReference>
<dbReference type="InterPro" id="IPR001357">
    <property type="entry name" value="BRCT_dom"/>
</dbReference>
<dbReference type="PANTHER" id="PTHR45997">
    <property type="entry name" value="DNA LIGASE 4"/>
    <property type="match status" value="1"/>
</dbReference>
<dbReference type="InterPro" id="IPR021536">
    <property type="entry name" value="DNA_ligase_IV_dom"/>
</dbReference>
<reference evidence="3" key="1">
    <citation type="journal article" date="2016" name="Insect Biochem. Mol. Biol.">
        <title>Multifaceted biological insights from a draft genome sequence of the tobacco hornworm moth, Manduca sexta.</title>
        <authorList>
            <person name="Kanost M.R."/>
            <person name="Arrese E.L."/>
            <person name="Cao X."/>
            <person name="Chen Y.R."/>
            <person name="Chellapilla S."/>
            <person name="Goldsmith M.R."/>
            <person name="Grosse-Wilde E."/>
            <person name="Heckel D.G."/>
            <person name="Herndon N."/>
            <person name="Jiang H."/>
            <person name="Papanicolaou A."/>
            <person name="Qu J."/>
            <person name="Soulages J.L."/>
            <person name="Vogel H."/>
            <person name="Walters J."/>
            <person name="Waterhouse R.M."/>
            <person name="Ahn S.J."/>
            <person name="Almeida F.C."/>
            <person name="An C."/>
            <person name="Aqrawi P."/>
            <person name="Bretschneider A."/>
            <person name="Bryant W.B."/>
            <person name="Bucks S."/>
            <person name="Chao H."/>
            <person name="Chevignon G."/>
            <person name="Christen J.M."/>
            <person name="Clarke D.F."/>
            <person name="Dittmer N.T."/>
            <person name="Ferguson L.C.F."/>
            <person name="Garavelou S."/>
            <person name="Gordon K.H.J."/>
            <person name="Gunaratna R.T."/>
            <person name="Han Y."/>
            <person name="Hauser F."/>
            <person name="He Y."/>
            <person name="Heidel-Fischer H."/>
            <person name="Hirsh A."/>
            <person name="Hu Y."/>
            <person name="Jiang H."/>
            <person name="Kalra D."/>
            <person name="Klinner C."/>
            <person name="Konig C."/>
            <person name="Kovar C."/>
            <person name="Kroll A.R."/>
            <person name="Kuwar S.S."/>
            <person name="Lee S.L."/>
            <person name="Lehman R."/>
            <person name="Li K."/>
            <person name="Li Z."/>
            <person name="Liang H."/>
            <person name="Lovelace S."/>
            <person name="Lu Z."/>
            <person name="Mansfield J.H."/>
            <person name="McCulloch K.J."/>
            <person name="Mathew T."/>
            <person name="Morton B."/>
            <person name="Muzny D.M."/>
            <person name="Neunemann D."/>
            <person name="Ongeri F."/>
            <person name="Pauchet Y."/>
            <person name="Pu L.L."/>
            <person name="Pyrousis I."/>
            <person name="Rao X.J."/>
            <person name="Redding A."/>
            <person name="Roesel C."/>
            <person name="Sanchez-Gracia A."/>
            <person name="Schaack S."/>
            <person name="Shukla A."/>
            <person name="Tetreau G."/>
            <person name="Wang Y."/>
            <person name="Xiong G.H."/>
            <person name="Traut W."/>
            <person name="Walsh T.K."/>
            <person name="Worley K.C."/>
            <person name="Wu D."/>
            <person name="Wu W."/>
            <person name="Wu Y.Q."/>
            <person name="Zhang X."/>
            <person name="Zou Z."/>
            <person name="Zucker H."/>
            <person name="Briscoe A.D."/>
            <person name="Burmester T."/>
            <person name="Clem R.J."/>
            <person name="Feyereisen R."/>
            <person name="Grimmelikhuijzen C.J.P."/>
            <person name="Hamodrakas S.J."/>
            <person name="Hansson B.S."/>
            <person name="Huguet E."/>
            <person name="Jermiin L.S."/>
            <person name="Lan Q."/>
            <person name="Lehman H.K."/>
            <person name="Lorenzen M."/>
            <person name="Merzendorfer H."/>
            <person name="Michalopoulos I."/>
            <person name="Morton D.B."/>
            <person name="Muthukrishnan S."/>
            <person name="Oakeshott J.G."/>
            <person name="Palmer W."/>
            <person name="Park Y."/>
            <person name="Passarelli A.L."/>
            <person name="Rozas J."/>
            <person name="Schwartz L.M."/>
            <person name="Smith W."/>
            <person name="Southgate A."/>
            <person name="Vilcinskas A."/>
            <person name="Vogt R."/>
            <person name="Wang P."/>
            <person name="Werren J."/>
            <person name="Yu X.Q."/>
            <person name="Zhou J.J."/>
            <person name="Brown S.J."/>
            <person name="Scherer S.E."/>
            <person name="Richards S."/>
            <person name="Blissard G.W."/>
        </authorList>
    </citation>
    <scope>NUCLEOTIDE SEQUENCE</scope>
</reference>
<proteinExistence type="predicted"/>